<gene>
    <name evidence="6" type="ORF">C7419_102214</name>
</gene>
<dbReference type="OrthoDB" id="9814461at2"/>
<keyword evidence="3" id="KW-0812">Transmembrane</keyword>
<evidence type="ECO:0000256" key="2">
    <source>
        <dbReference type="ARBA" id="ARBA00022475"/>
    </source>
</evidence>
<keyword evidence="5" id="KW-0472">Membrane</keyword>
<accession>A0A316ERU4</accession>
<dbReference type="InterPro" id="IPR043428">
    <property type="entry name" value="LivM-like"/>
</dbReference>
<proteinExistence type="predicted"/>
<protein>
    <submittedName>
        <fullName evidence="6">Amino acid/amide ABC transporter membrane protein 2 (HAAT family)</fullName>
    </submittedName>
</protein>
<dbReference type="Pfam" id="PF02653">
    <property type="entry name" value="BPD_transp_2"/>
    <property type="match status" value="1"/>
</dbReference>
<comment type="subcellular location">
    <subcellularLocation>
        <location evidence="1">Cell membrane</location>
        <topology evidence="1">Multi-pass membrane protein</topology>
    </subcellularLocation>
</comment>
<dbReference type="InterPro" id="IPR001851">
    <property type="entry name" value="ABC_transp_permease"/>
</dbReference>
<dbReference type="Proteomes" id="UP000245754">
    <property type="component" value="Unassembled WGS sequence"/>
</dbReference>
<sequence>MTSYLFSLLVLVSIAGIAALSLNLQWGLTGMVNFGLFGFYMLAAYVYAQVAASGASPWLALGAALALTGVAGALTSLISLRLADDYLAIVTLGFAECLRLVAIHEEWLTRGSLGIADIARPVTGDGAFLALCLAALLLSFGLLETIARSPLGRAARALRDDPLVAATAGKDVLWLRVKLFGIGAAVTGVAGALHASYYQYIDPTQFGPILTAYAFMGVIIGGRGSNRGVILSAFTVILLLEGTRFLNDHVGWLAPAQLAALRLMLIGVGLILALIYRPQGLVPEYRREVGLPDVRLPDGTAAADAARPGELAR</sequence>
<dbReference type="PANTHER" id="PTHR30482:SF10">
    <property type="entry name" value="HIGH-AFFINITY BRANCHED-CHAIN AMINO ACID TRANSPORT PROTEIN BRAE"/>
    <property type="match status" value="1"/>
</dbReference>
<organism evidence="6 7">
    <name type="scientific">Cupriavidus plantarum</name>
    <dbReference type="NCBI Taxonomy" id="942865"/>
    <lineage>
        <taxon>Bacteria</taxon>
        <taxon>Pseudomonadati</taxon>
        <taxon>Pseudomonadota</taxon>
        <taxon>Betaproteobacteria</taxon>
        <taxon>Burkholderiales</taxon>
        <taxon>Burkholderiaceae</taxon>
        <taxon>Cupriavidus</taxon>
    </lineage>
</organism>
<evidence type="ECO:0000256" key="3">
    <source>
        <dbReference type="ARBA" id="ARBA00022692"/>
    </source>
</evidence>
<keyword evidence="4" id="KW-1133">Transmembrane helix</keyword>
<dbReference type="AlphaFoldDB" id="A0A316ERU4"/>
<evidence type="ECO:0000256" key="5">
    <source>
        <dbReference type="ARBA" id="ARBA00023136"/>
    </source>
</evidence>
<evidence type="ECO:0000256" key="4">
    <source>
        <dbReference type="ARBA" id="ARBA00022989"/>
    </source>
</evidence>
<dbReference type="CDD" id="cd06581">
    <property type="entry name" value="TM_PBP1_LivM_like"/>
    <property type="match status" value="1"/>
</dbReference>
<keyword evidence="2" id="KW-1003">Cell membrane</keyword>
<dbReference type="RefSeq" id="WP_109583074.1">
    <property type="nucleotide sequence ID" value="NZ_CAJPUX010000002.1"/>
</dbReference>
<keyword evidence="7" id="KW-1185">Reference proteome</keyword>
<evidence type="ECO:0000256" key="1">
    <source>
        <dbReference type="ARBA" id="ARBA00004651"/>
    </source>
</evidence>
<name>A0A316ERU4_9BURK</name>
<dbReference type="PANTHER" id="PTHR30482">
    <property type="entry name" value="HIGH-AFFINITY BRANCHED-CHAIN AMINO ACID TRANSPORT SYSTEM PERMEASE"/>
    <property type="match status" value="1"/>
</dbReference>
<evidence type="ECO:0000313" key="7">
    <source>
        <dbReference type="Proteomes" id="UP000245754"/>
    </source>
</evidence>
<dbReference type="GO" id="GO:0005886">
    <property type="term" value="C:plasma membrane"/>
    <property type="evidence" value="ECO:0007669"/>
    <property type="project" value="UniProtKB-SubCell"/>
</dbReference>
<dbReference type="GeneID" id="98341175"/>
<comment type="caution">
    <text evidence="6">The sequence shown here is derived from an EMBL/GenBank/DDBJ whole genome shotgun (WGS) entry which is preliminary data.</text>
</comment>
<dbReference type="GO" id="GO:0015658">
    <property type="term" value="F:branched-chain amino acid transmembrane transporter activity"/>
    <property type="evidence" value="ECO:0007669"/>
    <property type="project" value="InterPro"/>
</dbReference>
<reference evidence="6 7" key="1">
    <citation type="submission" date="2018-05" db="EMBL/GenBank/DDBJ databases">
        <title>Genomic Encyclopedia of Type Strains, Phase IV (KMG-V): Genome sequencing to study the core and pangenomes of soil and plant-associated prokaryotes.</title>
        <authorList>
            <person name="Whitman W."/>
        </authorList>
    </citation>
    <scope>NUCLEOTIDE SEQUENCE [LARGE SCALE GENOMIC DNA]</scope>
    <source>
        <strain evidence="6 7">SLV-132</strain>
    </source>
</reference>
<evidence type="ECO:0000313" key="6">
    <source>
        <dbReference type="EMBL" id="PWK34941.1"/>
    </source>
</evidence>
<dbReference type="EMBL" id="QGGT01000002">
    <property type="protein sequence ID" value="PWK34941.1"/>
    <property type="molecule type" value="Genomic_DNA"/>
</dbReference>